<dbReference type="eggNOG" id="ENOG5033F4D">
    <property type="taxonomic scope" value="Bacteria"/>
</dbReference>
<evidence type="ECO:0000256" key="1">
    <source>
        <dbReference type="ARBA" id="ARBA00004141"/>
    </source>
</evidence>
<protein>
    <submittedName>
        <fullName evidence="7">O-antigen polymerase</fullName>
    </submittedName>
</protein>
<dbReference type="AlphaFoldDB" id="K2Q0N0"/>
<evidence type="ECO:0000313" key="8">
    <source>
        <dbReference type="Proteomes" id="UP000007364"/>
    </source>
</evidence>
<dbReference type="PANTHER" id="PTHR37422:SF13">
    <property type="entry name" value="LIPOPOLYSACCHARIDE BIOSYNTHESIS PROTEIN PA4999-RELATED"/>
    <property type="match status" value="1"/>
</dbReference>
<comment type="caution">
    <text evidence="7">The sequence shown here is derived from an EMBL/GenBank/DDBJ whole genome shotgun (WGS) entry which is preliminary data.</text>
</comment>
<feature type="transmembrane region" description="Helical" evidence="5">
    <location>
        <begin position="45"/>
        <end position="62"/>
    </location>
</feature>
<reference evidence="7 8" key="1">
    <citation type="journal article" date="2012" name="J. Bacteriol.">
        <title>Genome Sequence of Galbibacter marinum Type Strain ck-I2-15.</title>
        <authorList>
            <person name="Lai Q."/>
            <person name="Li C."/>
            <person name="Shao Z."/>
        </authorList>
    </citation>
    <scope>NUCLEOTIDE SEQUENCE [LARGE SCALE GENOMIC DNA]</scope>
    <source>
        <strain evidence="8">ck-I2-15</strain>
    </source>
</reference>
<sequence>MVSKSFNKDLLIAVLLVLPSFAFVPLYLYLLLVPLMITRNTKLDFNFYLIVLIVLLSVMNQVLNLKILLRDFSYADIIPYTIFIMISYLFGKNVNARVFHYLLLFLSFEIFIGVLEYVSGVKSFFPAVLKNIVGEAPFGFNGLIYYKRVAGLSTNSSVFAFKVFIGILLLHHLKIKGRKLYIYATIFSIGILITFTRSVILAVLFFLTLACIPQMSNFLKDLLNRKLRVLYILLAIGVFALLFTLISNWEDLYFQLNRGMEDVDMSERDIVLQLYYNFLEEHPFFGNGSYKLWMNINGTLYHGHNSYLQTFATHGVFIGLLFLYLVFRNMNKYNFYYLLPILILSQFQYVIFWGVSFMDLVFFYFLFITKDSLIKEKLLTEETKGKVKEKTGLTNLKVRQIEKGQIL</sequence>
<evidence type="ECO:0000256" key="3">
    <source>
        <dbReference type="ARBA" id="ARBA00022989"/>
    </source>
</evidence>
<feature type="transmembrane region" description="Helical" evidence="5">
    <location>
        <begin position="307"/>
        <end position="327"/>
    </location>
</feature>
<dbReference type="OrthoDB" id="1496315at2"/>
<feature type="transmembrane region" description="Helical" evidence="5">
    <location>
        <begin position="182"/>
        <end position="209"/>
    </location>
</feature>
<accession>K2Q0N0</accession>
<evidence type="ECO:0000256" key="5">
    <source>
        <dbReference type="SAM" id="Phobius"/>
    </source>
</evidence>
<feature type="domain" description="O-antigen ligase-related" evidence="6">
    <location>
        <begin position="185"/>
        <end position="323"/>
    </location>
</feature>
<feature type="transmembrane region" description="Helical" evidence="5">
    <location>
        <begin position="12"/>
        <end position="33"/>
    </location>
</feature>
<feature type="transmembrane region" description="Helical" evidence="5">
    <location>
        <begin position="149"/>
        <end position="170"/>
    </location>
</feature>
<evidence type="ECO:0000313" key="7">
    <source>
        <dbReference type="EMBL" id="EKF54446.1"/>
    </source>
</evidence>
<dbReference type="PANTHER" id="PTHR37422">
    <property type="entry name" value="TEICHURONIC ACID BIOSYNTHESIS PROTEIN TUAE"/>
    <property type="match status" value="1"/>
</dbReference>
<dbReference type="Proteomes" id="UP000007364">
    <property type="component" value="Unassembled WGS sequence"/>
</dbReference>
<keyword evidence="8" id="KW-1185">Reference proteome</keyword>
<evidence type="ECO:0000259" key="6">
    <source>
        <dbReference type="Pfam" id="PF04932"/>
    </source>
</evidence>
<proteinExistence type="predicted"/>
<keyword evidence="2 5" id="KW-0812">Transmembrane</keyword>
<organism evidence="7 8">
    <name type="scientific">Galbibacter marinus</name>
    <dbReference type="NCBI Taxonomy" id="555500"/>
    <lineage>
        <taxon>Bacteria</taxon>
        <taxon>Pseudomonadati</taxon>
        <taxon>Bacteroidota</taxon>
        <taxon>Flavobacteriia</taxon>
        <taxon>Flavobacteriales</taxon>
        <taxon>Flavobacteriaceae</taxon>
        <taxon>Galbibacter</taxon>
    </lineage>
</organism>
<evidence type="ECO:0000256" key="2">
    <source>
        <dbReference type="ARBA" id="ARBA00022692"/>
    </source>
</evidence>
<keyword evidence="4 5" id="KW-0472">Membrane</keyword>
<name>K2Q0N0_9FLAO</name>
<dbReference type="EMBL" id="AMSG01000021">
    <property type="protein sequence ID" value="EKF54446.1"/>
    <property type="molecule type" value="Genomic_DNA"/>
</dbReference>
<dbReference type="InterPro" id="IPR007016">
    <property type="entry name" value="O-antigen_ligase-rel_domated"/>
</dbReference>
<dbReference type="Pfam" id="PF04932">
    <property type="entry name" value="Wzy_C"/>
    <property type="match status" value="1"/>
</dbReference>
<evidence type="ECO:0000256" key="4">
    <source>
        <dbReference type="ARBA" id="ARBA00023136"/>
    </source>
</evidence>
<feature type="transmembrane region" description="Helical" evidence="5">
    <location>
        <begin position="74"/>
        <end position="91"/>
    </location>
</feature>
<comment type="subcellular location">
    <subcellularLocation>
        <location evidence="1">Membrane</location>
        <topology evidence="1">Multi-pass membrane protein</topology>
    </subcellularLocation>
</comment>
<keyword evidence="3 5" id="KW-1133">Transmembrane helix</keyword>
<feature type="transmembrane region" description="Helical" evidence="5">
    <location>
        <begin position="98"/>
        <end position="118"/>
    </location>
</feature>
<dbReference type="InterPro" id="IPR051533">
    <property type="entry name" value="WaaL-like"/>
</dbReference>
<dbReference type="STRING" id="555500.I215_12478"/>
<gene>
    <name evidence="7" type="ORF">I215_12478</name>
</gene>
<dbReference type="GO" id="GO:0016020">
    <property type="term" value="C:membrane"/>
    <property type="evidence" value="ECO:0007669"/>
    <property type="project" value="UniProtKB-SubCell"/>
</dbReference>
<feature type="transmembrane region" description="Helical" evidence="5">
    <location>
        <begin position="229"/>
        <end position="249"/>
    </location>
</feature>